<evidence type="ECO:0000313" key="3">
    <source>
        <dbReference type="Proteomes" id="UP001291623"/>
    </source>
</evidence>
<dbReference type="Gene3D" id="2.10.230.10">
    <property type="entry name" value="Heat shock protein DnaJ, cysteine-rich domain"/>
    <property type="match status" value="1"/>
</dbReference>
<name>A0AAE1SVL1_9SOLA</name>
<protein>
    <recommendedName>
        <fullName evidence="1">J domain-containing protein</fullName>
    </recommendedName>
</protein>
<dbReference type="PRINTS" id="PR00625">
    <property type="entry name" value="JDOMAIN"/>
</dbReference>
<dbReference type="InterPro" id="IPR008971">
    <property type="entry name" value="HSP40/DnaJ_pept-bd"/>
</dbReference>
<dbReference type="GO" id="GO:0051082">
    <property type="term" value="F:unfolded protein binding"/>
    <property type="evidence" value="ECO:0007669"/>
    <property type="project" value="InterPro"/>
</dbReference>
<dbReference type="GO" id="GO:0006457">
    <property type="term" value="P:protein folding"/>
    <property type="evidence" value="ECO:0007669"/>
    <property type="project" value="InterPro"/>
</dbReference>
<evidence type="ECO:0000313" key="2">
    <source>
        <dbReference type="EMBL" id="KAK4376977.1"/>
    </source>
</evidence>
<dbReference type="GO" id="GO:0030544">
    <property type="term" value="F:Hsp70 protein binding"/>
    <property type="evidence" value="ECO:0007669"/>
    <property type="project" value="InterPro"/>
</dbReference>
<gene>
    <name evidence="2" type="ORF">RND71_003273</name>
</gene>
<dbReference type="SUPFAM" id="SSF46565">
    <property type="entry name" value="Chaperone J-domain"/>
    <property type="match status" value="1"/>
</dbReference>
<dbReference type="EMBL" id="JAVYJV010000002">
    <property type="protein sequence ID" value="KAK4376977.1"/>
    <property type="molecule type" value="Genomic_DNA"/>
</dbReference>
<keyword evidence="3" id="KW-1185">Reference proteome</keyword>
<proteinExistence type="predicted"/>
<dbReference type="AlphaFoldDB" id="A0AAE1SVL1"/>
<accession>A0AAE1SVL1</accession>
<comment type="caution">
    <text evidence="2">The sequence shown here is derived from an EMBL/GenBank/DDBJ whole genome shotgun (WGS) entry which is preliminary data.</text>
</comment>
<dbReference type="SMART" id="SM00271">
    <property type="entry name" value="DnaJ"/>
    <property type="match status" value="1"/>
</dbReference>
<dbReference type="InterPro" id="IPR001623">
    <property type="entry name" value="DnaJ_domain"/>
</dbReference>
<evidence type="ECO:0000259" key="1">
    <source>
        <dbReference type="PROSITE" id="PS50076"/>
    </source>
</evidence>
<dbReference type="PROSITE" id="PS50076">
    <property type="entry name" value="DNAJ_2"/>
    <property type="match status" value="1"/>
</dbReference>
<feature type="domain" description="J" evidence="1">
    <location>
        <begin position="13"/>
        <end position="73"/>
    </location>
</feature>
<dbReference type="Gene3D" id="1.10.287.110">
    <property type="entry name" value="DnaJ domain"/>
    <property type="match status" value="1"/>
</dbReference>
<organism evidence="2 3">
    <name type="scientific">Anisodus tanguticus</name>
    <dbReference type="NCBI Taxonomy" id="243964"/>
    <lineage>
        <taxon>Eukaryota</taxon>
        <taxon>Viridiplantae</taxon>
        <taxon>Streptophyta</taxon>
        <taxon>Embryophyta</taxon>
        <taxon>Tracheophyta</taxon>
        <taxon>Spermatophyta</taxon>
        <taxon>Magnoliopsida</taxon>
        <taxon>eudicotyledons</taxon>
        <taxon>Gunneridae</taxon>
        <taxon>Pentapetalae</taxon>
        <taxon>asterids</taxon>
        <taxon>lamiids</taxon>
        <taxon>Solanales</taxon>
        <taxon>Solanaceae</taxon>
        <taxon>Solanoideae</taxon>
        <taxon>Hyoscyameae</taxon>
        <taxon>Anisodus</taxon>
    </lineage>
</organism>
<dbReference type="Gene3D" id="2.60.260.20">
    <property type="entry name" value="Urease metallochaperone UreE, N-terminal domain"/>
    <property type="match status" value="1"/>
</dbReference>
<dbReference type="CDD" id="cd06257">
    <property type="entry name" value="DnaJ"/>
    <property type="match status" value="1"/>
</dbReference>
<dbReference type="InterPro" id="IPR044713">
    <property type="entry name" value="DNJA1/2-like"/>
</dbReference>
<reference evidence="2" key="1">
    <citation type="submission" date="2023-12" db="EMBL/GenBank/DDBJ databases">
        <title>Genome assembly of Anisodus tanguticus.</title>
        <authorList>
            <person name="Wang Y.-J."/>
        </authorList>
    </citation>
    <scope>NUCLEOTIDE SEQUENCE</scope>
    <source>
        <strain evidence="2">KB-2021</strain>
        <tissue evidence="2">Leaf</tissue>
    </source>
</reference>
<dbReference type="InterPro" id="IPR036869">
    <property type="entry name" value="J_dom_sf"/>
</dbReference>
<dbReference type="SUPFAM" id="SSF49493">
    <property type="entry name" value="HSP40/DnaJ peptide-binding domain"/>
    <property type="match status" value="1"/>
</dbReference>
<sequence>MFGRALKKRDSNKYYEILGVSKSDSQDDHKKSYHTAAIQNILIGGDPEKFKELFQAYEDSSDLEKREIYNQYREDALKKGMGGGGGEHDPFNIFQSLFGGGSPFGGGGSSRDIRQRRGEDLIHTLKVSMEDLYNGTSKKISLSRNILCTKCKSKGSKSGTSMKCSGFQESEIKVPII</sequence>
<dbReference type="PANTHER" id="PTHR43888">
    <property type="entry name" value="DNAJ-LIKE-2, ISOFORM A-RELATED"/>
    <property type="match status" value="1"/>
</dbReference>
<dbReference type="Proteomes" id="UP001291623">
    <property type="component" value="Unassembled WGS sequence"/>
</dbReference>